<dbReference type="OrthoDB" id="8965057at2759"/>
<evidence type="ECO:0000313" key="2">
    <source>
        <dbReference type="EMBL" id="CAD1479379.1"/>
    </source>
</evidence>
<feature type="region of interest" description="Disordered" evidence="1">
    <location>
        <begin position="410"/>
        <end position="437"/>
    </location>
</feature>
<feature type="compositionally biased region" description="Low complexity" evidence="1">
    <location>
        <begin position="280"/>
        <end position="296"/>
    </location>
</feature>
<reference evidence="2" key="1">
    <citation type="submission" date="2020-07" db="EMBL/GenBank/DDBJ databases">
        <authorList>
            <person name="Nazaruddin N."/>
        </authorList>
    </citation>
    <scope>NUCLEOTIDE SEQUENCE</scope>
</reference>
<feature type="region of interest" description="Disordered" evidence="1">
    <location>
        <begin position="341"/>
        <end position="390"/>
    </location>
</feature>
<feature type="region of interest" description="Disordered" evidence="1">
    <location>
        <begin position="468"/>
        <end position="487"/>
    </location>
</feature>
<protein>
    <recommendedName>
        <fullName evidence="4">Wiskott-Aldrich syndrome protein family member</fullName>
    </recommendedName>
</protein>
<feature type="non-terminal residue" evidence="2">
    <location>
        <position position="651"/>
    </location>
</feature>
<proteinExistence type="predicted"/>
<feature type="region of interest" description="Disordered" evidence="1">
    <location>
        <begin position="625"/>
        <end position="651"/>
    </location>
</feature>
<feature type="compositionally biased region" description="Polar residues" evidence="1">
    <location>
        <begin position="347"/>
        <end position="390"/>
    </location>
</feature>
<feature type="region of interest" description="Disordered" evidence="1">
    <location>
        <begin position="1"/>
        <end position="27"/>
    </location>
</feature>
<gene>
    <name evidence="2" type="ORF">MHI_LOCUS854016</name>
</gene>
<dbReference type="AlphaFoldDB" id="A0A6V7HFW2"/>
<feature type="compositionally biased region" description="Polar residues" evidence="1">
    <location>
        <begin position="477"/>
        <end position="487"/>
    </location>
</feature>
<feature type="region of interest" description="Disordered" evidence="1">
    <location>
        <begin position="113"/>
        <end position="151"/>
    </location>
</feature>
<evidence type="ECO:0008006" key="4">
    <source>
        <dbReference type="Google" id="ProtNLM"/>
    </source>
</evidence>
<accession>A0A6V7HFW2</accession>
<name>A0A6V7HFW2_9HYME</name>
<feature type="region of interest" description="Disordered" evidence="1">
    <location>
        <begin position="279"/>
        <end position="321"/>
    </location>
</feature>
<organism evidence="2 3">
    <name type="scientific">Heterotrigona itama</name>
    <dbReference type="NCBI Taxonomy" id="395501"/>
    <lineage>
        <taxon>Eukaryota</taxon>
        <taxon>Metazoa</taxon>
        <taxon>Ecdysozoa</taxon>
        <taxon>Arthropoda</taxon>
        <taxon>Hexapoda</taxon>
        <taxon>Insecta</taxon>
        <taxon>Pterygota</taxon>
        <taxon>Neoptera</taxon>
        <taxon>Endopterygota</taxon>
        <taxon>Hymenoptera</taxon>
        <taxon>Apocrita</taxon>
        <taxon>Aculeata</taxon>
        <taxon>Apoidea</taxon>
        <taxon>Anthophila</taxon>
        <taxon>Apidae</taxon>
        <taxon>Heterotrigona</taxon>
    </lineage>
</organism>
<feature type="compositionally biased region" description="Polar residues" evidence="1">
    <location>
        <begin position="297"/>
        <end position="321"/>
    </location>
</feature>
<keyword evidence="3" id="KW-1185">Reference proteome</keyword>
<comment type="caution">
    <text evidence="2">The sequence shown here is derived from an EMBL/GenBank/DDBJ whole genome shotgun (WGS) entry which is preliminary data.</text>
</comment>
<dbReference type="EMBL" id="CAJDYZ010011366">
    <property type="protein sequence ID" value="CAD1479379.1"/>
    <property type="molecule type" value="Genomic_DNA"/>
</dbReference>
<sequence>NTLLAIDSVPPHGIVQPPPYISPPKPEECQKEKILKDPTTAQKAQKISEKQQTAVNYGRQTAYPLNIYAHDPRRTLCDGNNKLFEIRGKDSNDLQRVCDQRQIVYMRNARNQQFYPPGKDQQFYTLPSRRPQRDVEPPRSVTPDITRGLGRGSLSTMHVLARHGQKAMIEQDPNRTYGSQVELGRRTPENGETKDRLTHGQDQQPIVDFRNRFTTPLGLTALGYRFFASSPVRDPVTKSPSADALKYNPISPIGHSYGNSFKSCGRSMPTVAERLALTASNNNNNNNNSSLSMPNSGRSTPVQSSSGRSTPTNLILSPTKSTMSNEELFAAIHKSKKRLNIKDDNENLSPYGSTNSLAKTTPTNRNNWSSEPQRSATISQNVQPPSPTTSRLDFKRLLLQQSVKTGPARLSAAEQLKLSRQQSQQQQSSPSVQQTASLAKVLSPRSIWRFQTPRTDVLSSTIIEDTAAEEKAMKPSPENTSPVSRLNTRQQLDLCSDLPESDKHPVTCNERLTFSITESSCTNTTTETEPFNRNVQTSDVQQASQSISPISVSIAADANPQSKISNTAVITYPVNCSQLTPSCQQAINAFESRRISNQLARAQFLASTPTTSQEHNSYAQRMFRARSESPQNPAVQNVARSPSVPTLETAL</sequence>
<feature type="compositionally biased region" description="Polar residues" evidence="1">
    <location>
        <begin position="628"/>
        <end position="651"/>
    </location>
</feature>
<evidence type="ECO:0000256" key="1">
    <source>
        <dbReference type="SAM" id="MobiDB-lite"/>
    </source>
</evidence>
<evidence type="ECO:0000313" key="3">
    <source>
        <dbReference type="Proteomes" id="UP000752696"/>
    </source>
</evidence>
<dbReference type="Proteomes" id="UP000752696">
    <property type="component" value="Unassembled WGS sequence"/>
</dbReference>
<feature type="compositionally biased region" description="Low complexity" evidence="1">
    <location>
        <begin position="419"/>
        <end position="434"/>
    </location>
</feature>